<sequence length="173" mass="19093">MLDSLCLCHFLSLPKSLWFIYKRRDINQGLWVFPLSINMAEKAVKIGQRVEVGGKDVQGVVAYVGTTLFAPGKWIGVILDEPKGKNNGTVMQKTYFECKENHGTFVRQSQISIIDGTSTEPTTPSTPSTSSSVTTPSSEDKSRIRASSLRKYGTPGATRLTTSFTSNVRRRAE</sequence>
<name>A0A8K0KF70_LADFU</name>
<dbReference type="PANTHER" id="PTHR18916">
    <property type="entry name" value="DYNACTIN 1-RELATED MICROTUBULE-BINDING"/>
    <property type="match status" value="1"/>
</dbReference>
<feature type="region of interest" description="Disordered" evidence="1">
    <location>
        <begin position="116"/>
        <end position="173"/>
    </location>
</feature>
<evidence type="ECO:0000313" key="3">
    <source>
        <dbReference type="EMBL" id="KAG8234046.1"/>
    </source>
</evidence>
<evidence type="ECO:0000313" key="4">
    <source>
        <dbReference type="Proteomes" id="UP000792457"/>
    </source>
</evidence>
<dbReference type="SUPFAM" id="SSF74924">
    <property type="entry name" value="Cap-Gly domain"/>
    <property type="match status" value="1"/>
</dbReference>
<feature type="domain" description="CAP-Gly" evidence="2">
    <location>
        <begin position="65"/>
        <end position="107"/>
    </location>
</feature>
<feature type="non-terminal residue" evidence="3">
    <location>
        <position position="1"/>
    </location>
</feature>
<dbReference type="InterPro" id="IPR036859">
    <property type="entry name" value="CAP-Gly_dom_sf"/>
</dbReference>
<keyword evidence="4" id="KW-1185">Reference proteome</keyword>
<dbReference type="InterPro" id="IPR000938">
    <property type="entry name" value="CAP-Gly_domain"/>
</dbReference>
<dbReference type="AlphaFoldDB" id="A0A8K0KF70"/>
<dbReference type="EMBL" id="KZ308767">
    <property type="protein sequence ID" value="KAG8234046.1"/>
    <property type="molecule type" value="Genomic_DNA"/>
</dbReference>
<dbReference type="Proteomes" id="UP000792457">
    <property type="component" value="Unassembled WGS sequence"/>
</dbReference>
<dbReference type="OrthoDB" id="2130750at2759"/>
<protein>
    <recommendedName>
        <fullName evidence="2">CAP-Gly domain-containing protein</fullName>
    </recommendedName>
</protein>
<evidence type="ECO:0000259" key="2">
    <source>
        <dbReference type="PROSITE" id="PS50245"/>
    </source>
</evidence>
<dbReference type="Gene3D" id="2.30.30.190">
    <property type="entry name" value="CAP Gly-rich-like domain"/>
    <property type="match status" value="1"/>
</dbReference>
<accession>A0A8K0KF70</accession>
<reference evidence="3" key="1">
    <citation type="submission" date="2013-04" db="EMBL/GenBank/DDBJ databases">
        <authorList>
            <person name="Qu J."/>
            <person name="Murali S.C."/>
            <person name="Bandaranaike D."/>
            <person name="Bellair M."/>
            <person name="Blankenburg K."/>
            <person name="Chao H."/>
            <person name="Dinh H."/>
            <person name="Doddapaneni H."/>
            <person name="Downs B."/>
            <person name="Dugan-Rocha S."/>
            <person name="Elkadiri S."/>
            <person name="Gnanaolivu R.D."/>
            <person name="Hernandez B."/>
            <person name="Javaid M."/>
            <person name="Jayaseelan J.C."/>
            <person name="Lee S."/>
            <person name="Li M."/>
            <person name="Ming W."/>
            <person name="Munidasa M."/>
            <person name="Muniz J."/>
            <person name="Nguyen L."/>
            <person name="Ongeri F."/>
            <person name="Osuji N."/>
            <person name="Pu L.-L."/>
            <person name="Puazo M."/>
            <person name="Qu C."/>
            <person name="Quiroz J."/>
            <person name="Raj R."/>
            <person name="Weissenberger G."/>
            <person name="Xin Y."/>
            <person name="Zou X."/>
            <person name="Han Y."/>
            <person name="Richards S."/>
            <person name="Worley K."/>
            <person name="Muzny D."/>
            <person name="Gibbs R."/>
        </authorList>
    </citation>
    <scope>NUCLEOTIDE SEQUENCE</scope>
    <source>
        <strain evidence="3">Sampled in the wild</strain>
    </source>
</reference>
<dbReference type="SMART" id="SM01052">
    <property type="entry name" value="CAP_GLY"/>
    <property type="match status" value="1"/>
</dbReference>
<comment type="caution">
    <text evidence="3">The sequence shown here is derived from an EMBL/GenBank/DDBJ whole genome shotgun (WGS) entry which is preliminary data.</text>
</comment>
<organism evidence="3 4">
    <name type="scientific">Ladona fulva</name>
    <name type="common">Scarce chaser dragonfly</name>
    <name type="synonym">Libellula fulva</name>
    <dbReference type="NCBI Taxonomy" id="123851"/>
    <lineage>
        <taxon>Eukaryota</taxon>
        <taxon>Metazoa</taxon>
        <taxon>Ecdysozoa</taxon>
        <taxon>Arthropoda</taxon>
        <taxon>Hexapoda</taxon>
        <taxon>Insecta</taxon>
        <taxon>Pterygota</taxon>
        <taxon>Palaeoptera</taxon>
        <taxon>Odonata</taxon>
        <taxon>Epiprocta</taxon>
        <taxon>Anisoptera</taxon>
        <taxon>Libelluloidea</taxon>
        <taxon>Libellulidae</taxon>
        <taxon>Ladona</taxon>
    </lineage>
</organism>
<evidence type="ECO:0000256" key="1">
    <source>
        <dbReference type="SAM" id="MobiDB-lite"/>
    </source>
</evidence>
<feature type="compositionally biased region" description="Low complexity" evidence="1">
    <location>
        <begin position="117"/>
        <end position="137"/>
    </location>
</feature>
<gene>
    <name evidence="3" type="ORF">J437_LFUL014771</name>
</gene>
<proteinExistence type="predicted"/>
<dbReference type="PROSITE" id="PS50245">
    <property type="entry name" value="CAP_GLY_2"/>
    <property type="match status" value="1"/>
</dbReference>
<dbReference type="Pfam" id="PF01302">
    <property type="entry name" value="CAP_GLY"/>
    <property type="match status" value="1"/>
</dbReference>
<reference evidence="3" key="2">
    <citation type="submission" date="2017-10" db="EMBL/GenBank/DDBJ databases">
        <title>Ladona fulva Genome sequencing and assembly.</title>
        <authorList>
            <person name="Murali S."/>
            <person name="Richards S."/>
            <person name="Bandaranaike D."/>
            <person name="Bellair M."/>
            <person name="Blankenburg K."/>
            <person name="Chao H."/>
            <person name="Dinh H."/>
            <person name="Doddapaneni H."/>
            <person name="Dugan-Rocha S."/>
            <person name="Elkadiri S."/>
            <person name="Gnanaolivu R."/>
            <person name="Hernandez B."/>
            <person name="Skinner E."/>
            <person name="Javaid M."/>
            <person name="Lee S."/>
            <person name="Li M."/>
            <person name="Ming W."/>
            <person name="Munidasa M."/>
            <person name="Muniz J."/>
            <person name="Nguyen L."/>
            <person name="Hughes D."/>
            <person name="Osuji N."/>
            <person name="Pu L.-L."/>
            <person name="Puazo M."/>
            <person name="Qu C."/>
            <person name="Quiroz J."/>
            <person name="Raj R."/>
            <person name="Weissenberger G."/>
            <person name="Xin Y."/>
            <person name="Zou X."/>
            <person name="Han Y."/>
            <person name="Worley K."/>
            <person name="Muzny D."/>
            <person name="Gibbs R."/>
        </authorList>
    </citation>
    <scope>NUCLEOTIDE SEQUENCE</scope>
    <source>
        <strain evidence="3">Sampled in the wild</strain>
    </source>
</reference>